<feature type="region of interest" description="Disordered" evidence="2">
    <location>
        <begin position="266"/>
        <end position="313"/>
    </location>
</feature>
<sequence>MPQALKFEMADRRDWGGGGNDPEESTQHMIERIWESLTDIRARMDQRVPVPPVAVPPGDGEAVPVAPVPPGVEVPFLAPLPPPPLLLVEEPVMQVEKFLRLQPPTYSGGPNPDTTEHWIHEIERVFATMRCPATDKVVLATYQLRGFALEWWRLKMQTTFAGRTEEAITWSKFLDVFNDTFFPIQVQQVKREQFRTLQQGNSSVLEYQMRFMALSRYAPYVVSDNNMMVEYFIRGLRVELQDAIVPLMCKTVEEVAQRAATLERSIRTRQAGDSGSGKGRGWGGRQQFQQGRGRPEVEESQQSTARQPITPPGYRCYNCNQPGHLIRNCPYPREYGYGRGVQQQQPQQFQQPQSGEMLSKTCIKNKVQMMKIYMKSKYLSTAGKVPVDSYTQARRPIFSTDEPVDSTPATCRQEEVPRTTNLLSACACRQNPVACRQQLPSRGLESSAFLRLSTGAPSAIDRRRKSSNTESLQVAIDGVSTYHDSPYVNTYI</sequence>
<keyword evidence="1" id="KW-0479">Metal-binding</keyword>
<dbReference type="Proteomes" id="UP000652761">
    <property type="component" value="Unassembled WGS sequence"/>
</dbReference>
<dbReference type="GO" id="GO:0003676">
    <property type="term" value="F:nucleic acid binding"/>
    <property type="evidence" value="ECO:0007669"/>
    <property type="project" value="InterPro"/>
</dbReference>
<protein>
    <recommendedName>
        <fullName evidence="3">CCHC-type domain-containing protein</fullName>
    </recommendedName>
</protein>
<evidence type="ECO:0000313" key="4">
    <source>
        <dbReference type="EMBL" id="MQL70862.1"/>
    </source>
</evidence>
<dbReference type="InterPro" id="IPR001878">
    <property type="entry name" value="Znf_CCHC"/>
</dbReference>
<name>A0A843TER0_COLES</name>
<dbReference type="PANTHER" id="PTHR33223">
    <property type="entry name" value="CCHC-TYPE DOMAIN-CONTAINING PROTEIN"/>
    <property type="match status" value="1"/>
</dbReference>
<dbReference type="EMBL" id="NMUH01000080">
    <property type="protein sequence ID" value="MQL70862.1"/>
    <property type="molecule type" value="Genomic_DNA"/>
</dbReference>
<dbReference type="AlphaFoldDB" id="A0A843TER0"/>
<keyword evidence="5" id="KW-1185">Reference proteome</keyword>
<dbReference type="PROSITE" id="PS50158">
    <property type="entry name" value="ZF_CCHC"/>
    <property type="match status" value="1"/>
</dbReference>
<evidence type="ECO:0000256" key="2">
    <source>
        <dbReference type="SAM" id="MobiDB-lite"/>
    </source>
</evidence>
<dbReference type="Pfam" id="PF03732">
    <property type="entry name" value="Retrotrans_gag"/>
    <property type="match status" value="1"/>
</dbReference>
<dbReference type="InterPro" id="IPR036875">
    <property type="entry name" value="Znf_CCHC_sf"/>
</dbReference>
<keyword evidence="1" id="KW-0863">Zinc-finger</keyword>
<dbReference type="Gene3D" id="4.10.60.10">
    <property type="entry name" value="Zinc finger, CCHC-type"/>
    <property type="match status" value="1"/>
</dbReference>
<accession>A0A843TER0</accession>
<dbReference type="GO" id="GO:0008270">
    <property type="term" value="F:zinc ion binding"/>
    <property type="evidence" value="ECO:0007669"/>
    <property type="project" value="UniProtKB-KW"/>
</dbReference>
<organism evidence="4 5">
    <name type="scientific">Colocasia esculenta</name>
    <name type="common">Wild taro</name>
    <name type="synonym">Arum esculentum</name>
    <dbReference type="NCBI Taxonomy" id="4460"/>
    <lineage>
        <taxon>Eukaryota</taxon>
        <taxon>Viridiplantae</taxon>
        <taxon>Streptophyta</taxon>
        <taxon>Embryophyta</taxon>
        <taxon>Tracheophyta</taxon>
        <taxon>Spermatophyta</taxon>
        <taxon>Magnoliopsida</taxon>
        <taxon>Liliopsida</taxon>
        <taxon>Araceae</taxon>
        <taxon>Aroideae</taxon>
        <taxon>Colocasieae</taxon>
        <taxon>Colocasia</taxon>
    </lineage>
</organism>
<reference evidence="4" key="1">
    <citation type="submission" date="2017-07" db="EMBL/GenBank/DDBJ databases">
        <title>Taro Niue Genome Assembly and Annotation.</title>
        <authorList>
            <person name="Atibalentja N."/>
            <person name="Keating K."/>
            <person name="Fields C.J."/>
        </authorList>
    </citation>
    <scope>NUCLEOTIDE SEQUENCE</scope>
    <source>
        <strain evidence="4">Niue_2</strain>
        <tissue evidence="4">Leaf</tissue>
    </source>
</reference>
<dbReference type="SUPFAM" id="SSF57756">
    <property type="entry name" value="Retrovirus zinc finger-like domains"/>
    <property type="match status" value="1"/>
</dbReference>
<dbReference type="Pfam" id="PF00098">
    <property type="entry name" value="zf-CCHC"/>
    <property type="match status" value="1"/>
</dbReference>
<keyword evidence="1" id="KW-0862">Zinc</keyword>
<evidence type="ECO:0000313" key="5">
    <source>
        <dbReference type="Proteomes" id="UP000652761"/>
    </source>
</evidence>
<dbReference type="PANTHER" id="PTHR33223:SF6">
    <property type="entry name" value="CCHC-TYPE DOMAIN-CONTAINING PROTEIN"/>
    <property type="match status" value="1"/>
</dbReference>
<gene>
    <name evidence="4" type="ORF">Taro_003187</name>
</gene>
<evidence type="ECO:0000259" key="3">
    <source>
        <dbReference type="PROSITE" id="PS50158"/>
    </source>
</evidence>
<feature type="domain" description="CCHC-type" evidence="3">
    <location>
        <begin position="315"/>
        <end position="330"/>
    </location>
</feature>
<evidence type="ECO:0000256" key="1">
    <source>
        <dbReference type="PROSITE-ProRule" id="PRU00047"/>
    </source>
</evidence>
<feature type="compositionally biased region" description="Gly residues" evidence="2">
    <location>
        <begin position="274"/>
        <end position="284"/>
    </location>
</feature>
<comment type="caution">
    <text evidence="4">The sequence shown here is derived from an EMBL/GenBank/DDBJ whole genome shotgun (WGS) entry which is preliminary data.</text>
</comment>
<dbReference type="InterPro" id="IPR005162">
    <property type="entry name" value="Retrotrans_gag_dom"/>
</dbReference>
<dbReference type="SMART" id="SM00343">
    <property type="entry name" value="ZnF_C2HC"/>
    <property type="match status" value="1"/>
</dbReference>
<proteinExistence type="predicted"/>